<dbReference type="EMBL" id="LIAE01007184">
    <property type="protein sequence ID" value="PAV81313.1"/>
    <property type="molecule type" value="Genomic_DNA"/>
</dbReference>
<name>A0A2A2L5A0_9BILA</name>
<dbReference type="PROSITE" id="PS00893">
    <property type="entry name" value="NUDIX_BOX"/>
    <property type="match status" value="1"/>
</dbReference>
<keyword evidence="1 2" id="KW-0378">Hydrolase</keyword>
<evidence type="ECO:0000313" key="6">
    <source>
        <dbReference type="Proteomes" id="UP000218231"/>
    </source>
</evidence>
<proteinExistence type="inferred from homology"/>
<feature type="region of interest" description="Disordered" evidence="3">
    <location>
        <begin position="1"/>
        <end position="21"/>
    </location>
</feature>
<evidence type="ECO:0000256" key="1">
    <source>
        <dbReference type="ARBA" id="ARBA00022801"/>
    </source>
</evidence>
<gene>
    <name evidence="5" type="ORF">WR25_09314</name>
</gene>
<evidence type="ECO:0000256" key="3">
    <source>
        <dbReference type="SAM" id="MobiDB-lite"/>
    </source>
</evidence>
<protein>
    <recommendedName>
        <fullName evidence="4">Nudix hydrolase domain-containing protein</fullName>
    </recommendedName>
</protein>
<evidence type="ECO:0000313" key="5">
    <source>
        <dbReference type="EMBL" id="PAV81313.1"/>
    </source>
</evidence>
<evidence type="ECO:0000259" key="4">
    <source>
        <dbReference type="PROSITE" id="PS51462"/>
    </source>
</evidence>
<organism evidence="5 6">
    <name type="scientific">Diploscapter pachys</name>
    <dbReference type="NCBI Taxonomy" id="2018661"/>
    <lineage>
        <taxon>Eukaryota</taxon>
        <taxon>Metazoa</taxon>
        <taxon>Ecdysozoa</taxon>
        <taxon>Nematoda</taxon>
        <taxon>Chromadorea</taxon>
        <taxon>Rhabditida</taxon>
        <taxon>Rhabditina</taxon>
        <taxon>Rhabditomorpha</taxon>
        <taxon>Rhabditoidea</taxon>
        <taxon>Rhabditidae</taxon>
        <taxon>Diploscapter</taxon>
    </lineage>
</organism>
<dbReference type="AlphaFoldDB" id="A0A2A2L5A0"/>
<dbReference type="Pfam" id="PF00293">
    <property type="entry name" value="NUDIX"/>
    <property type="match status" value="1"/>
</dbReference>
<dbReference type="PANTHER" id="PTHR22769:SF56">
    <property type="entry name" value="8-OXO-DGDP PHOSPHATASE NUDT18"/>
    <property type="match status" value="1"/>
</dbReference>
<dbReference type="InterPro" id="IPR020084">
    <property type="entry name" value="NUDIX_hydrolase_CS"/>
</dbReference>
<dbReference type="InterPro" id="IPR020476">
    <property type="entry name" value="Nudix_hydrolase"/>
</dbReference>
<dbReference type="OrthoDB" id="10005910at2759"/>
<dbReference type="Proteomes" id="UP000218231">
    <property type="component" value="Unassembled WGS sequence"/>
</dbReference>
<dbReference type="PROSITE" id="PS51462">
    <property type="entry name" value="NUDIX"/>
    <property type="match status" value="1"/>
</dbReference>
<dbReference type="PANTHER" id="PTHR22769">
    <property type="entry name" value="MUTT/NUDIX HYDROLASE"/>
    <property type="match status" value="1"/>
</dbReference>
<dbReference type="InterPro" id="IPR000086">
    <property type="entry name" value="NUDIX_hydrolase_dom"/>
</dbReference>
<dbReference type="PRINTS" id="PR00502">
    <property type="entry name" value="NUDIXFAMILY"/>
</dbReference>
<dbReference type="InterPro" id="IPR015797">
    <property type="entry name" value="NUDIX_hydrolase-like_dom_sf"/>
</dbReference>
<dbReference type="Gene3D" id="3.90.79.10">
    <property type="entry name" value="Nucleoside Triphosphate Pyrophosphohydrolase"/>
    <property type="match status" value="1"/>
</dbReference>
<dbReference type="SUPFAM" id="SSF55811">
    <property type="entry name" value="Nudix"/>
    <property type="match status" value="1"/>
</dbReference>
<sequence>MGLSDEEYIAESREATPEPTTEIIEESFVAPKSLPQSILKKQMESGASGENNGTALTGEVIKQERVPDMQLGKCRYVRLHDNVNYVAAGLIIRGDADNEEVLLIQENKKSCHGKWYMPAGRVEAGETLTEAVIREVKEETGHECEVVELLSVQVQGSGWYRFAFYCKLTGGTLKDFADEHSLSANWFKVKDVTAKKISLRTRTEVLVHKSVADESMLLTEDQPFPTVEFGFEYFFAAVACKCYRHLLDEGTNVVFAPSHVVRVRCHPKPMESIAHGVSLRVFCQHKKTASRAAIRSPRYHWITVDNEKTRMDLFMDRRQYRASLHLL</sequence>
<comment type="caution">
    <text evidence="5">The sequence shown here is derived from an EMBL/GenBank/DDBJ whole genome shotgun (WGS) entry which is preliminary data.</text>
</comment>
<accession>A0A2A2L5A0</accession>
<comment type="similarity">
    <text evidence="2">Belongs to the Nudix hydrolase family.</text>
</comment>
<dbReference type="STRING" id="2018661.A0A2A2L5A0"/>
<reference evidence="5 6" key="1">
    <citation type="journal article" date="2017" name="Curr. Biol.">
        <title>Genome architecture and evolution of a unichromosomal asexual nematode.</title>
        <authorList>
            <person name="Fradin H."/>
            <person name="Zegar C."/>
            <person name="Gutwein M."/>
            <person name="Lucas J."/>
            <person name="Kovtun M."/>
            <person name="Corcoran D."/>
            <person name="Baugh L.R."/>
            <person name="Kiontke K."/>
            <person name="Gunsalus K."/>
            <person name="Fitch D.H."/>
            <person name="Piano F."/>
        </authorList>
    </citation>
    <scope>NUCLEOTIDE SEQUENCE [LARGE SCALE GENOMIC DNA]</scope>
    <source>
        <strain evidence="5">PF1309</strain>
    </source>
</reference>
<dbReference type="GO" id="GO:0044715">
    <property type="term" value="F:8-oxo-dGDP phosphatase activity"/>
    <property type="evidence" value="ECO:0007669"/>
    <property type="project" value="TreeGrafter"/>
</dbReference>
<dbReference type="GO" id="GO:0044716">
    <property type="term" value="F:8-oxo-GDP phosphatase activity"/>
    <property type="evidence" value="ECO:0007669"/>
    <property type="project" value="TreeGrafter"/>
</dbReference>
<evidence type="ECO:0000256" key="2">
    <source>
        <dbReference type="RuleBase" id="RU003476"/>
    </source>
</evidence>
<feature type="domain" description="Nudix hydrolase" evidence="4">
    <location>
        <begin position="83"/>
        <end position="213"/>
    </location>
</feature>
<keyword evidence="6" id="KW-1185">Reference proteome</keyword>